<dbReference type="PANTHER" id="PTHR46797">
    <property type="entry name" value="HTH-TYPE TRANSCRIPTIONAL REGULATOR"/>
    <property type="match status" value="1"/>
</dbReference>
<dbReference type="SUPFAM" id="SSF47413">
    <property type="entry name" value="lambda repressor-like DNA-binding domains"/>
    <property type="match status" value="1"/>
</dbReference>
<gene>
    <name evidence="3" type="ORF">FTRO_0090380</name>
</gene>
<dbReference type="InterPro" id="IPR010982">
    <property type="entry name" value="Lambda_DNA-bd_dom_sf"/>
</dbReference>
<dbReference type="GO" id="GO:0003700">
    <property type="term" value="F:DNA-binding transcription factor activity"/>
    <property type="evidence" value="ECO:0007669"/>
    <property type="project" value="TreeGrafter"/>
</dbReference>
<feature type="domain" description="HTH cro/C1-type" evidence="2">
    <location>
        <begin position="9"/>
        <end position="65"/>
    </location>
</feature>
<proteinExistence type="predicted"/>
<sequence>MKQHIGEFVKEYRQSHVLSQTEFAKSAGTTQSLISAIEQNNYGRHLNMRNAEKLAKAMNMTLSKLLEKVDF</sequence>
<dbReference type="Pfam" id="PF01381">
    <property type="entry name" value="HTH_3"/>
    <property type="match status" value="1"/>
</dbReference>
<dbReference type="GO" id="GO:0003677">
    <property type="term" value="F:DNA binding"/>
    <property type="evidence" value="ECO:0007669"/>
    <property type="project" value="UniProtKB-KW"/>
</dbReference>
<dbReference type="EMBL" id="DF968086">
    <property type="protein sequence ID" value="GAP04837.1"/>
    <property type="molecule type" value="Genomic_DNA"/>
</dbReference>
<dbReference type="PROSITE" id="PS50943">
    <property type="entry name" value="HTH_CROC1"/>
    <property type="match status" value="1"/>
</dbReference>
<dbReference type="CDD" id="cd00093">
    <property type="entry name" value="HTH_XRE"/>
    <property type="match status" value="1"/>
</dbReference>
<dbReference type="PANTHER" id="PTHR46797:SF1">
    <property type="entry name" value="METHYLPHOSPHONATE SYNTHASE"/>
    <property type="match status" value="1"/>
</dbReference>
<dbReference type="InterPro" id="IPR050807">
    <property type="entry name" value="TransReg_Diox_bact_type"/>
</dbReference>
<name>A0A3F3H504_9LACO</name>
<dbReference type="InterPro" id="IPR001387">
    <property type="entry name" value="Cro/C1-type_HTH"/>
</dbReference>
<dbReference type="Proteomes" id="UP000064514">
    <property type="component" value="Unassembled WGS sequence"/>
</dbReference>
<accession>A0A3F3H504</accession>
<evidence type="ECO:0000259" key="2">
    <source>
        <dbReference type="PROSITE" id="PS50943"/>
    </source>
</evidence>
<organism evidence="3">
    <name type="scientific">Fructobacillus tropaeoli</name>
    <dbReference type="NCBI Taxonomy" id="709323"/>
    <lineage>
        <taxon>Bacteria</taxon>
        <taxon>Bacillati</taxon>
        <taxon>Bacillota</taxon>
        <taxon>Bacilli</taxon>
        <taxon>Lactobacillales</taxon>
        <taxon>Lactobacillaceae</taxon>
        <taxon>Fructobacillus</taxon>
    </lineage>
</organism>
<keyword evidence="1" id="KW-0238">DNA-binding</keyword>
<evidence type="ECO:0000313" key="3">
    <source>
        <dbReference type="EMBL" id="GAP04837.1"/>
    </source>
</evidence>
<reference evidence="3" key="1">
    <citation type="journal article" date="2015" name="BMC Genomics">
        <title>Comparative genomics of Fructobacillus spp. and Leuconostoc spp. reveals niche-specific evolution of Fructobacillus spp.</title>
        <authorList>
            <person name="Endo A."/>
            <person name="Tanizawa Y."/>
            <person name="Tanaka N."/>
            <person name="Maeno S."/>
            <person name="Kumar H."/>
            <person name="Shiwa Y."/>
            <person name="Okada S."/>
            <person name="Yoshikawa H."/>
            <person name="Dicks L."/>
            <person name="Nakagawa J."/>
            <person name="Arita M."/>
        </authorList>
    </citation>
    <scope>NUCLEOTIDE SEQUENCE [LARGE SCALE GENOMIC DNA]</scope>
    <source>
        <strain evidence="3">F214-1</strain>
    </source>
</reference>
<protein>
    <submittedName>
        <fullName evidence="3">Putative phage repressor</fullName>
    </submittedName>
</protein>
<dbReference type="RefSeq" id="WP_059394182.1">
    <property type="nucleotide sequence ID" value="NZ_DF968086.1"/>
</dbReference>
<dbReference type="AlphaFoldDB" id="A0A3F3H504"/>
<dbReference type="Gene3D" id="1.10.260.40">
    <property type="entry name" value="lambda repressor-like DNA-binding domains"/>
    <property type="match status" value="1"/>
</dbReference>
<evidence type="ECO:0000256" key="1">
    <source>
        <dbReference type="ARBA" id="ARBA00023125"/>
    </source>
</evidence>
<dbReference type="SMART" id="SM00530">
    <property type="entry name" value="HTH_XRE"/>
    <property type="match status" value="1"/>
</dbReference>
<dbReference type="GO" id="GO:0005829">
    <property type="term" value="C:cytosol"/>
    <property type="evidence" value="ECO:0007669"/>
    <property type="project" value="TreeGrafter"/>
</dbReference>